<dbReference type="InterPro" id="IPR011992">
    <property type="entry name" value="EF-hand-dom_pair"/>
</dbReference>
<dbReference type="SUPFAM" id="SSF47473">
    <property type="entry name" value="EF-hand"/>
    <property type="match status" value="1"/>
</dbReference>
<evidence type="ECO:0000256" key="6">
    <source>
        <dbReference type="ARBA" id="ARBA00022837"/>
    </source>
</evidence>
<dbReference type="Gene3D" id="1.10.238.10">
    <property type="entry name" value="EF-hand"/>
    <property type="match status" value="1"/>
</dbReference>
<dbReference type="PANTHER" id="PTHR46222">
    <property type="entry name" value="PEPTIDYL-PROLYL CIS-TRANS ISOMERASE FKBP7/14"/>
    <property type="match status" value="1"/>
</dbReference>
<feature type="domain" description="EF-hand" evidence="10">
    <location>
        <begin position="52"/>
        <end position="85"/>
    </location>
</feature>
<dbReference type="Pfam" id="PF13499">
    <property type="entry name" value="EF-hand_7"/>
    <property type="match status" value="1"/>
</dbReference>
<organism evidence="11 12">
    <name type="scientific">Merluccius polli</name>
    <name type="common">Benguela hake</name>
    <name type="synonym">Merluccius cadenati</name>
    <dbReference type="NCBI Taxonomy" id="89951"/>
    <lineage>
        <taxon>Eukaryota</taxon>
        <taxon>Metazoa</taxon>
        <taxon>Chordata</taxon>
        <taxon>Craniata</taxon>
        <taxon>Vertebrata</taxon>
        <taxon>Euteleostomi</taxon>
        <taxon>Actinopterygii</taxon>
        <taxon>Neopterygii</taxon>
        <taxon>Teleostei</taxon>
        <taxon>Neoteleostei</taxon>
        <taxon>Acanthomorphata</taxon>
        <taxon>Zeiogadaria</taxon>
        <taxon>Gadariae</taxon>
        <taxon>Gadiformes</taxon>
        <taxon>Gadoidei</taxon>
        <taxon>Merlucciidae</taxon>
        <taxon>Merluccius</taxon>
    </lineage>
</organism>
<protein>
    <recommendedName>
        <fullName evidence="2">peptidylprolyl isomerase</fullName>
        <ecNumber evidence="2">5.2.1.8</ecNumber>
    </recommendedName>
    <alternativeName>
        <fullName evidence="9">Rotamase</fullName>
    </alternativeName>
</protein>
<keyword evidence="8 11" id="KW-0413">Isomerase</keyword>
<keyword evidence="5" id="KW-0677">Repeat</keyword>
<proteinExistence type="predicted"/>
<dbReference type="PANTHER" id="PTHR46222:SF2">
    <property type="entry name" value="PEPTIDYL-PROLYL CIS-TRANS ISOMERASE FKBP7"/>
    <property type="match status" value="1"/>
</dbReference>
<evidence type="ECO:0000259" key="10">
    <source>
        <dbReference type="PROSITE" id="PS50222"/>
    </source>
</evidence>
<dbReference type="InterPro" id="IPR052273">
    <property type="entry name" value="PPIase_FKBP"/>
</dbReference>
<gene>
    <name evidence="11" type="primary">FKBP7_0</name>
    <name evidence="11" type="ORF">N1851_008771</name>
</gene>
<reference evidence="11" key="1">
    <citation type="journal article" date="2023" name="Front. Mar. Sci.">
        <title>A new Merluccius polli reference genome to investigate the effects of global change in West African waters.</title>
        <authorList>
            <person name="Mateo J.L."/>
            <person name="Blanco-Fernandez C."/>
            <person name="Garcia-Vazquez E."/>
            <person name="Machado-Schiaffino G."/>
        </authorList>
    </citation>
    <scope>NUCLEOTIDE SEQUENCE</scope>
    <source>
        <strain evidence="11">C29</strain>
        <tissue evidence="11">Fin</tissue>
    </source>
</reference>
<evidence type="ECO:0000256" key="1">
    <source>
        <dbReference type="ARBA" id="ARBA00000971"/>
    </source>
</evidence>
<dbReference type="PROSITE" id="PS00018">
    <property type="entry name" value="EF_HAND_1"/>
    <property type="match status" value="2"/>
</dbReference>
<keyword evidence="7" id="KW-0697">Rotamase</keyword>
<dbReference type="InterPro" id="IPR018247">
    <property type="entry name" value="EF_Hand_1_Ca_BS"/>
</dbReference>
<evidence type="ECO:0000256" key="2">
    <source>
        <dbReference type="ARBA" id="ARBA00013194"/>
    </source>
</evidence>
<dbReference type="GO" id="GO:0003755">
    <property type="term" value="F:peptidyl-prolyl cis-trans isomerase activity"/>
    <property type="evidence" value="ECO:0007669"/>
    <property type="project" value="UniProtKB-KW"/>
</dbReference>
<dbReference type="PROSITE" id="PS50222">
    <property type="entry name" value="EF_HAND_2"/>
    <property type="match status" value="2"/>
</dbReference>
<evidence type="ECO:0000256" key="4">
    <source>
        <dbReference type="ARBA" id="ARBA00022729"/>
    </source>
</evidence>
<evidence type="ECO:0000256" key="8">
    <source>
        <dbReference type="ARBA" id="ARBA00023235"/>
    </source>
</evidence>
<dbReference type="Proteomes" id="UP001174136">
    <property type="component" value="Unassembled WGS sequence"/>
</dbReference>
<keyword evidence="12" id="KW-1185">Reference proteome</keyword>
<comment type="caution">
    <text evidence="11">The sequence shown here is derived from an EMBL/GenBank/DDBJ whole genome shotgun (WGS) entry which is preliminary data.</text>
</comment>
<name>A0AA47N259_MERPO</name>
<keyword evidence="4" id="KW-0732">Signal</keyword>
<dbReference type="EC" id="5.2.1.8" evidence="2"/>
<sequence length="85" mass="10269">MVIFVYFARGPRSMEAFKEIDLDQDKTLTREEVKRYLQLEYQRTGTPKDDAFYHKIMEDIFRKSDHDSNGRITAKEYNVYDHDEL</sequence>
<comment type="catalytic activity">
    <reaction evidence="1">
        <text>[protein]-peptidylproline (omega=180) = [protein]-peptidylproline (omega=0)</text>
        <dbReference type="Rhea" id="RHEA:16237"/>
        <dbReference type="Rhea" id="RHEA-COMP:10747"/>
        <dbReference type="Rhea" id="RHEA-COMP:10748"/>
        <dbReference type="ChEBI" id="CHEBI:83833"/>
        <dbReference type="ChEBI" id="CHEBI:83834"/>
        <dbReference type="EC" id="5.2.1.8"/>
    </reaction>
</comment>
<evidence type="ECO:0000256" key="9">
    <source>
        <dbReference type="ARBA" id="ARBA00029569"/>
    </source>
</evidence>
<evidence type="ECO:0000313" key="12">
    <source>
        <dbReference type="Proteomes" id="UP001174136"/>
    </source>
</evidence>
<keyword evidence="3" id="KW-0479">Metal-binding</keyword>
<feature type="domain" description="EF-hand" evidence="10">
    <location>
        <begin position="8"/>
        <end position="43"/>
    </location>
</feature>
<accession>A0AA47N259</accession>
<dbReference type="GO" id="GO:0005509">
    <property type="term" value="F:calcium ion binding"/>
    <property type="evidence" value="ECO:0007669"/>
    <property type="project" value="InterPro"/>
</dbReference>
<dbReference type="InterPro" id="IPR002048">
    <property type="entry name" value="EF_hand_dom"/>
</dbReference>
<evidence type="ECO:0000256" key="5">
    <source>
        <dbReference type="ARBA" id="ARBA00022737"/>
    </source>
</evidence>
<dbReference type="EMBL" id="JAOPHQ010001517">
    <property type="protein sequence ID" value="KAK0150309.1"/>
    <property type="molecule type" value="Genomic_DNA"/>
</dbReference>
<evidence type="ECO:0000256" key="7">
    <source>
        <dbReference type="ARBA" id="ARBA00023110"/>
    </source>
</evidence>
<dbReference type="AlphaFoldDB" id="A0AA47N259"/>
<evidence type="ECO:0000313" key="11">
    <source>
        <dbReference type="EMBL" id="KAK0150309.1"/>
    </source>
</evidence>
<evidence type="ECO:0000256" key="3">
    <source>
        <dbReference type="ARBA" id="ARBA00022723"/>
    </source>
</evidence>
<keyword evidence="6" id="KW-0106">Calcium</keyword>